<evidence type="ECO:0000313" key="3">
    <source>
        <dbReference type="Proteomes" id="UP000604066"/>
    </source>
</evidence>
<dbReference type="PANTHER" id="PTHR40042">
    <property type="entry name" value="HYPOTHETICAL MEMBRANE SPANNING PROTEIN"/>
    <property type="match status" value="1"/>
</dbReference>
<protein>
    <submittedName>
        <fullName evidence="2">Membrane protein YpjA</fullName>
    </submittedName>
</protein>
<keyword evidence="3" id="KW-1185">Reference proteome</keyword>
<feature type="transmembrane region" description="Helical" evidence="1">
    <location>
        <begin position="114"/>
        <end position="131"/>
    </location>
</feature>
<keyword evidence="1" id="KW-0812">Transmembrane</keyword>
<name>A0ABX2R815_9THEO</name>
<dbReference type="Proteomes" id="UP000604066">
    <property type="component" value="Unassembled WGS sequence"/>
</dbReference>
<dbReference type="Pfam" id="PF07187">
    <property type="entry name" value="DUF1405"/>
    <property type="match status" value="1"/>
</dbReference>
<feature type="transmembrane region" description="Helical" evidence="1">
    <location>
        <begin position="170"/>
        <end position="188"/>
    </location>
</feature>
<accession>A0ABX2R815</accession>
<organism evidence="2 3">
    <name type="scientific">Carboxydothermus ferrireducens DSM 11255</name>
    <dbReference type="NCBI Taxonomy" id="1119529"/>
    <lineage>
        <taxon>Bacteria</taxon>
        <taxon>Bacillati</taxon>
        <taxon>Bacillota</taxon>
        <taxon>Clostridia</taxon>
        <taxon>Thermoanaerobacterales</taxon>
        <taxon>Thermoanaerobacteraceae</taxon>
        <taxon>Carboxydothermus</taxon>
    </lineage>
</organism>
<comment type="caution">
    <text evidence="2">The sequence shown here is derived from an EMBL/GenBank/DDBJ whole genome shotgun (WGS) entry which is preliminary data.</text>
</comment>
<gene>
    <name evidence="2" type="ORF">HDG70_001033</name>
</gene>
<feature type="transmembrane region" description="Helical" evidence="1">
    <location>
        <begin position="49"/>
        <end position="73"/>
    </location>
</feature>
<proteinExistence type="predicted"/>
<keyword evidence="1" id="KW-1133">Transmembrane helix</keyword>
<dbReference type="InterPro" id="IPR009845">
    <property type="entry name" value="DUF1405"/>
</dbReference>
<feature type="transmembrane region" description="Helical" evidence="1">
    <location>
        <begin position="140"/>
        <end position="158"/>
    </location>
</feature>
<feature type="transmembrane region" description="Helical" evidence="1">
    <location>
        <begin position="80"/>
        <end position="102"/>
    </location>
</feature>
<keyword evidence="1" id="KW-0472">Membrane</keyword>
<evidence type="ECO:0000256" key="1">
    <source>
        <dbReference type="SAM" id="Phobius"/>
    </source>
</evidence>
<dbReference type="RefSeq" id="WP_028051682.1">
    <property type="nucleotide sequence ID" value="NZ_ATYG01000004.1"/>
</dbReference>
<evidence type="ECO:0000313" key="2">
    <source>
        <dbReference type="EMBL" id="NYE57318.1"/>
    </source>
</evidence>
<reference evidence="2 3" key="1">
    <citation type="submission" date="2020-07" db="EMBL/GenBank/DDBJ databases">
        <title>Genomic Encyclopedia of Type Strains, Phase III (KMG-III): the genomes of soil and plant-associated and newly described type strains.</title>
        <authorList>
            <person name="Whitman W."/>
        </authorList>
    </citation>
    <scope>NUCLEOTIDE SEQUENCE [LARGE SCALE GENOMIC DNA]</scope>
    <source>
        <strain evidence="2 3">DSM 11255</strain>
    </source>
</reference>
<dbReference type="EMBL" id="JACCBS010000002">
    <property type="protein sequence ID" value="NYE57318.1"/>
    <property type="molecule type" value="Genomic_DNA"/>
</dbReference>
<feature type="transmembrane region" description="Helical" evidence="1">
    <location>
        <begin position="20"/>
        <end position="37"/>
    </location>
</feature>
<sequence length="195" mass="22674">MSKITGVIADYWQNPRKKLYVFLLLLVNLFGSIWGYLWYRGQLLKEPLIFWPLIPDSPVSTTLLTLAFFLMLFGREITGLTLWAGMMCFKYGFWALGILMQFWYLSGRIEPVEVMLFLSHLGMVAESIIYVKGLPVTKKAYFYSVIWLILEDVVDWGFGLHPYLFLEEQFSFAVVLAVVLSGFILVYFKKLVHIN</sequence>
<dbReference type="PANTHER" id="PTHR40042:SF1">
    <property type="entry name" value="DUF1405 DOMAIN-CONTAINING PROTEIN"/>
    <property type="match status" value="1"/>
</dbReference>